<organism evidence="2 3">
    <name type="scientific">Paraburkholderia bannensis</name>
    <dbReference type="NCBI Taxonomy" id="765414"/>
    <lineage>
        <taxon>Bacteria</taxon>
        <taxon>Pseudomonadati</taxon>
        <taxon>Pseudomonadota</taxon>
        <taxon>Betaproteobacteria</taxon>
        <taxon>Burkholderiales</taxon>
        <taxon>Burkholderiaceae</taxon>
        <taxon>Paraburkholderia</taxon>
    </lineage>
</organism>
<reference evidence="2 3" key="1">
    <citation type="submission" date="2020-08" db="EMBL/GenBank/DDBJ databases">
        <title>Above-ground endophytic microbial communities from plants in different locations in the United States.</title>
        <authorList>
            <person name="Frank C."/>
        </authorList>
    </citation>
    <scope>NUCLEOTIDE SEQUENCE [LARGE SCALE GENOMIC DNA]</scope>
    <source>
        <strain evidence="2 3">WP4_2_2</strain>
    </source>
</reference>
<dbReference type="Pfam" id="PF16695">
    <property type="entry name" value="Tai4"/>
    <property type="match status" value="1"/>
</dbReference>
<evidence type="ECO:0000313" key="3">
    <source>
        <dbReference type="Proteomes" id="UP000571554"/>
    </source>
</evidence>
<comment type="caution">
    <text evidence="2">The sequence shown here is derived from an EMBL/GenBank/DDBJ whole genome shotgun (WGS) entry which is preliminary data.</text>
</comment>
<dbReference type="RefSeq" id="WP_183728892.1">
    <property type="nucleotide sequence ID" value="NZ_JACHBW010000017.1"/>
</dbReference>
<sequence>MNKILNGVLAVIAFAIGPSISHAKDDSPTSPQAASRTYAQNFKDMVLASCIAKAYKRDNGASIDAGSSVSALRDWTYYDMDKAPDAIEALVDRYLARDYHNPLADAEIKDVKFDLLKCLDLYHSKELDAAVGRLVIHPNRRYRQDNPVASKAKVP</sequence>
<protein>
    <recommendedName>
        <fullName evidence="4">Type VI secretion system amidase immunity protein Tai4</fullName>
    </recommendedName>
</protein>
<evidence type="ECO:0000313" key="2">
    <source>
        <dbReference type="EMBL" id="MBB6105467.1"/>
    </source>
</evidence>
<keyword evidence="1" id="KW-0732">Signal</keyword>
<dbReference type="Proteomes" id="UP000571554">
    <property type="component" value="Unassembled WGS sequence"/>
</dbReference>
<dbReference type="AlphaFoldDB" id="A0A7W9U1S2"/>
<name>A0A7W9U1S2_9BURK</name>
<proteinExistence type="predicted"/>
<keyword evidence="3" id="KW-1185">Reference proteome</keyword>
<dbReference type="EMBL" id="JACHBW010000017">
    <property type="protein sequence ID" value="MBB6105467.1"/>
    <property type="molecule type" value="Genomic_DNA"/>
</dbReference>
<dbReference type="InterPro" id="IPR038314">
    <property type="entry name" value="T6SS_sf"/>
</dbReference>
<evidence type="ECO:0008006" key="4">
    <source>
        <dbReference type="Google" id="ProtNLM"/>
    </source>
</evidence>
<accession>A0A7W9U1S2</accession>
<evidence type="ECO:0000256" key="1">
    <source>
        <dbReference type="SAM" id="SignalP"/>
    </source>
</evidence>
<gene>
    <name evidence="2" type="ORF">F4827_005334</name>
</gene>
<dbReference type="Gene3D" id="1.20.120.1620">
    <property type="match status" value="1"/>
</dbReference>
<feature type="signal peptide" evidence="1">
    <location>
        <begin position="1"/>
        <end position="23"/>
    </location>
</feature>
<feature type="chain" id="PRO_5030882756" description="Type VI secretion system amidase immunity protein Tai4" evidence="1">
    <location>
        <begin position="24"/>
        <end position="155"/>
    </location>
</feature>
<dbReference type="InterPro" id="IPR032032">
    <property type="entry name" value="Tai4"/>
</dbReference>